<accession>A0ABN7ABS3</accession>
<protein>
    <recommendedName>
        <fullName evidence="3">Retrotransposon gag domain-containing protein</fullName>
    </recommendedName>
</protein>
<evidence type="ECO:0008006" key="3">
    <source>
        <dbReference type="Google" id="ProtNLM"/>
    </source>
</evidence>
<keyword evidence="2" id="KW-1185">Reference proteome</keyword>
<dbReference type="EMBL" id="AP028910">
    <property type="protein sequence ID" value="BES89757.1"/>
    <property type="molecule type" value="Genomic_DNA"/>
</dbReference>
<dbReference type="PANTHER" id="PTHR33198">
    <property type="entry name" value="ANK_REP_REGION DOMAIN-CONTAINING PROTEIN-RELATED"/>
    <property type="match status" value="1"/>
</dbReference>
<proteinExistence type="predicted"/>
<dbReference type="Proteomes" id="UP001307889">
    <property type="component" value="Chromosome 2"/>
</dbReference>
<evidence type="ECO:0000313" key="1">
    <source>
        <dbReference type="EMBL" id="BES89757.1"/>
    </source>
</evidence>
<evidence type="ECO:0000313" key="2">
    <source>
        <dbReference type="Proteomes" id="UP001307889"/>
    </source>
</evidence>
<dbReference type="PANTHER" id="PTHR33198:SF19">
    <property type="entry name" value="CCHC-TYPE DOMAIN-CONTAINING PROTEIN"/>
    <property type="match status" value="1"/>
</dbReference>
<gene>
    <name evidence="1" type="ORF">NTJ_02567</name>
</gene>
<name>A0ABN7ABS3_9HEMI</name>
<reference evidence="1 2" key="1">
    <citation type="submission" date="2023-09" db="EMBL/GenBank/DDBJ databases">
        <title>Nesidiocoris tenuis whole genome shotgun sequence.</title>
        <authorList>
            <person name="Shibata T."/>
            <person name="Shimoda M."/>
            <person name="Kobayashi T."/>
            <person name="Uehara T."/>
        </authorList>
    </citation>
    <scope>NUCLEOTIDE SEQUENCE [LARGE SCALE GENOMIC DNA]</scope>
    <source>
        <strain evidence="1 2">Japan</strain>
    </source>
</reference>
<sequence length="162" mass="18446">MSKDKAVKEQPLRGAIIGRVDPYVADLEPFQNYLDRLEAFFELNNTIESEKVSSLTVLIGPVMYGVLKNLVSPRQPKEFSFVELCEQLREHYAPKCIVVAERFKFHCRNQGPSEPVRDFVVSLKNLAATCEYGTFLNDAHETSLSSVCMILSLRSGFWARRI</sequence>
<organism evidence="1 2">
    <name type="scientific">Nesidiocoris tenuis</name>
    <dbReference type="NCBI Taxonomy" id="355587"/>
    <lineage>
        <taxon>Eukaryota</taxon>
        <taxon>Metazoa</taxon>
        <taxon>Ecdysozoa</taxon>
        <taxon>Arthropoda</taxon>
        <taxon>Hexapoda</taxon>
        <taxon>Insecta</taxon>
        <taxon>Pterygota</taxon>
        <taxon>Neoptera</taxon>
        <taxon>Paraneoptera</taxon>
        <taxon>Hemiptera</taxon>
        <taxon>Heteroptera</taxon>
        <taxon>Panheteroptera</taxon>
        <taxon>Cimicomorpha</taxon>
        <taxon>Miridae</taxon>
        <taxon>Dicyphina</taxon>
        <taxon>Nesidiocoris</taxon>
    </lineage>
</organism>